<dbReference type="InterPro" id="IPR011663">
    <property type="entry name" value="UTRA"/>
</dbReference>
<dbReference type="AlphaFoldDB" id="A0A7X4K988"/>
<dbReference type="Pfam" id="PF07702">
    <property type="entry name" value="UTRA"/>
    <property type="match status" value="1"/>
</dbReference>
<gene>
    <name evidence="2" type="ORF">GR702_20395</name>
</gene>
<dbReference type="SUPFAM" id="SSF64288">
    <property type="entry name" value="Chorismate lyase-like"/>
    <property type="match status" value="1"/>
</dbReference>
<accession>A0A7X4K988</accession>
<reference evidence="2 3" key="1">
    <citation type="submission" date="2019-12" db="EMBL/GenBank/DDBJ databases">
        <authorList>
            <person name="Feng G."/>
            <person name="Zhu H."/>
        </authorList>
    </citation>
    <scope>NUCLEOTIDE SEQUENCE [LARGE SCALE GENOMIC DNA]</scope>
    <source>
        <strain evidence="2 3">FGD1</strain>
    </source>
</reference>
<feature type="domain" description="UbiC transcription regulator-associated" evidence="1">
    <location>
        <begin position="9"/>
        <end position="91"/>
    </location>
</feature>
<organism evidence="2 3">
    <name type="scientific">Novosphingobium silvae</name>
    <dbReference type="NCBI Taxonomy" id="2692619"/>
    <lineage>
        <taxon>Bacteria</taxon>
        <taxon>Pseudomonadati</taxon>
        <taxon>Pseudomonadota</taxon>
        <taxon>Alphaproteobacteria</taxon>
        <taxon>Sphingomonadales</taxon>
        <taxon>Sphingomonadaceae</taxon>
        <taxon>Novosphingobium</taxon>
    </lineage>
</organism>
<dbReference type="GO" id="GO:0006355">
    <property type="term" value="P:regulation of DNA-templated transcription"/>
    <property type="evidence" value="ECO:0007669"/>
    <property type="project" value="InterPro"/>
</dbReference>
<sequence length="98" mass="11303">MRSHRLRQRADKLTPQDLDGDLPVVRLVEQAANVRITRAEQTIEPDCAGVVAAEYLEISEDTPILHVQRVYFAGDRPIELANVRYHPNRYRYAIEFKG</sequence>
<dbReference type="Proteomes" id="UP000465810">
    <property type="component" value="Unassembled WGS sequence"/>
</dbReference>
<keyword evidence="3" id="KW-1185">Reference proteome</keyword>
<comment type="caution">
    <text evidence="2">The sequence shown here is derived from an EMBL/GenBank/DDBJ whole genome shotgun (WGS) entry which is preliminary data.</text>
</comment>
<evidence type="ECO:0000313" key="2">
    <source>
        <dbReference type="EMBL" id="MYM00120.1"/>
    </source>
</evidence>
<dbReference type="RefSeq" id="WP_160987392.1">
    <property type="nucleotide sequence ID" value="NZ_WVTD01000028.1"/>
</dbReference>
<protein>
    <submittedName>
        <fullName evidence="2">UTRA domain-containing protein</fullName>
    </submittedName>
</protein>
<proteinExistence type="predicted"/>
<dbReference type="EMBL" id="WVTD01000028">
    <property type="protein sequence ID" value="MYM00120.1"/>
    <property type="molecule type" value="Genomic_DNA"/>
</dbReference>
<name>A0A7X4K988_9SPHN</name>
<dbReference type="GO" id="GO:0003677">
    <property type="term" value="F:DNA binding"/>
    <property type="evidence" value="ECO:0007669"/>
    <property type="project" value="InterPro"/>
</dbReference>
<dbReference type="Gene3D" id="3.40.1410.10">
    <property type="entry name" value="Chorismate lyase-like"/>
    <property type="match status" value="1"/>
</dbReference>
<dbReference type="InterPro" id="IPR028978">
    <property type="entry name" value="Chorismate_lyase_/UTRA_dom_sf"/>
</dbReference>
<evidence type="ECO:0000313" key="3">
    <source>
        <dbReference type="Proteomes" id="UP000465810"/>
    </source>
</evidence>
<evidence type="ECO:0000259" key="1">
    <source>
        <dbReference type="Pfam" id="PF07702"/>
    </source>
</evidence>